<name>F4WAD5_ACREC</name>
<accession>F4WAD5</accession>
<dbReference type="InParanoid" id="F4WAD5"/>
<evidence type="ECO:0000313" key="1">
    <source>
        <dbReference type="EMBL" id="EGI68818.1"/>
    </source>
</evidence>
<sequence length="88" mass="9792">MANGYFGPDNICVGGMSRFIAFVECDPFGRRDERILRDTEAQAWADLSMHRHGGQHATSCLSNRGYTGHCEKRLTVGVKLLNEGTMMV</sequence>
<dbReference type="Proteomes" id="UP000007755">
    <property type="component" value="Unassembled WGS sequence"/>
</dbReference>
<keyword evidence="2" id="KW-1185">Reference proteome</keyword>
<organism evidence="2">
    <name type="scientific">Acromyrmex echinatior</name>
    <name type="common">Panamanian leafcutter ant</name>
    <name type="synonym">Acromyrmex octospinosus echinatior</name>
    <dbReference type="NCBI Taxonomy" id="103372"/>
    <lineage>
        <taxon>Eukaryota</taxon>
        <taxon>Metazoa</taxon>
        <taxon>Ecdysozoa</taxon>
        <taxon>Arthropoda</taxon>
        <taxon>Hexapoda</taxon>
        <taxon>Insecta</taxon>
        <taxon>Pterygota</taxon>
        <taxon>Neoptera</taxon>
        <taxon>Endopterygota</taxon>
        <taxon>Hymenoptera</taxon>
        <taxon>Apocrita</taxon>
        <taxon>Aculeata</taxon>
        <taxon>Formicoidea</taxon>
        <taxon>Formicidae</taxon>
        <taxon>Myrmicinae</taxon>
        <taxon>Acromyrmex</taxon>
    </lineage>
</organism>
<dbReference type="AlphaFoldDB" id="F4WAD5"/>
<protein>
    <submittedName>
        <fullName evidence="1">Uncharacterized protein</fullName>
    </submittedName>
</protein>
<reference evidence="1" key="1">
    <citation type="submission" date="2011-02" db="EMBL/GenBank/DDBJ databases">
        <title>The genome of the leaf-cutting ant Acromyrmex echinatior suggests key adaptations to social evolution and fungus farming.</title>
        <authorList>
            <person name="Nygaard S."/>
            <person name="Zhang G."/>
        </authorList>
    </citation>
    <scope>NUCLEOTIDE SEQUENCE</scope>
</reference>
<proteinExistence type="predicted"/>
<evidence type="ECO:0000313" key="2">
    <source>
        <dbReference type="Proteomes" id="UP000007755"/>
    </source>
</evidence>
<gene>
    <name evidence="1" type="ORF">G5I_02471</name>
</gene>
<dbReference type="EMBL" id="GL888048">
    <property type="protein sequence ID" value="EGI68818.1"/>
    <property type="molecule type" value="Genomic_DNA"/>
</dbReference>